<accession>A0A365XXZ9</accession>
<dbReference type="Proteomes" id="UP000253410">
    <property type="component" value="Unassembled WGS sequence"/>
</dbReference>
<sequence>MGAKIITEKEFWQCSGGLMPAPLQSTQLVSKKKDGNKYITITDKSTQSFADFVCRKLMLLMAIVAAIVAIAVVATGGAALIAIGALAGAAGAAVGAVMGSLICGQKVAIVRQWIGAKSNFKILGNPTVTGDHMMLCPIFGEQITYAPHIKNWWQAISLGAANFIGGVLEGAMVGAAIGGSVALIEGGVAALAEGGIGGLGRSALQLFKSLPGNLLKNFAASWTSGVGIGLRATTAIQHTAQTYGETGEANGGDFLKGVFGMETGTGESARRVFTGHGTVMDFIGLALWFTPAHKAAEEARNGKNGANEERPSGEETNIDETGRNSHTEPESEITGNDGEAFEDPVPLDNAIVGDIGEQAVVDRLIADGYIEILQIQNNSGHGVDIIGRNPTNGNVKAIEVKANSSRLNEAQKRGGEWFVEDRLERAANGRRGYGVPPNPPELPGNAIRAQQWIEDAPQVDYEVHRVPVDRFNGTVGQSDVTPWEPEPNEPNE</sequence>
<dbReference type="AlphaFoldDB" id="A0A365XXZ9"/>
<keyword evidence="2" id="KW-0812">Transmembrane</keyword>
<feature type="region of interest" description="Disordered" evidence="1">
    <location>
        <begin position="470"/>
        <end position="492"/>
    </location>
</feature>
<reference evidence="3 4" key="1">
    <citation type="submission" date="2018-05" db="EMBL/GenBank/DDBJ databases">
        <title>Chitinophaga sp. K3CV102501T nov., isolated from isolated from a monsoon evergreen broad-leaved forest soil.</title>
        <authorList>
            <person name="Lv Y."/>
        </authorList>
    </citation>
    <scope>NUCLEOTIDE SEQUENCE [LARGE SCALE GENOMIC DNA]</scope>
    <source>
        <strain evidence="3 4">GDMCC 1.1325</strain>
    </source>
</reference>
<feature type="transmembrane region" description="Helical" evidence="2">
    <location>
        <begin position="80"/>
        <end position="103"/>
    </location>
</feature>
<dbReference type="RefSeq" id="WP_147243576.1">
    <property type="nucleotide sequence ID" value="NZ_QFFJ01000002.1"/>
</dbReference>
<organism evidence="3 4">
    <name type="scientific">Chitinophaga flava</name>
    <dbReference type="NCBI Taxonomy" id="2259036"/>
    <lineage>
        <taxon>Bacteria</taxon>
        <taxon>Pseudomonadati</taxon>
        <taxon>Bacteroidota</taxon>
        <taxon>Chitinophagia</taxon>
        <taxon>Chitinophagales</taxon>
        <taxon>Chitinophagaceae</taxon>
        <taxon>Chitinophaga</taxon>
    </lineage>
</organism>
<protein>
    <submittedName>
        <fullName evidence="3">Uncharacterized protein</fullName>
    </submittedName>
</protein>
<feature type="region of interest" description="Disordered" evidence="1">
    <location>
        <begin position="298"/>
        <end position="344"/>
    </location>
</feature>
<feature type="compositionally biased region" description="Basic and acidic residues" evidence="1">
    <location>
        <begin position="320"/>
        <end position="329"/>
    </location>
</feature>
<comment type="caution">
    <text evidence="3">The sequence shown here is derived from an EMBL/GenBank/DDBJ whole genome shotgun (WGS) entry which is preliminary data.</text>
</comment>
<keyword evidence="4" id="KW-1185">Reference proteome</keyword>
<name>A0A365XXZ9_9BACT</name>
<dbReference type="OrthoDB" id="1249547at2"/>
<gene>
    <name evidence="3" type="ORF">DF182_28765</name>
</gene>
<dbReference type="EMBL" id="QFFJ01000002">
    <property type="protein sequence ID" value="RBL90455.1"/>
    <property type="molecule type" value="Genomic_DNA"/>
</dbReference>
<keyword evidence="2" id="KW-0472">Membrane</keyword>
<feature type="compositionally biased region" description="Basic and acidic residues" evidence="1">
    <location>
        <begin position="298"/>
        <end position="313"/>
    </location>
</feature>
<evidence type="ECO:0000313" key="4">
    <source>
        <dbReference type="Proteomes" id="UP000253410"/>
    </source>
</evidence>
<proteinExistence type="predicted"/>
<feature type="transmembrane region" description="Helical" evidence="2">
    <location>
        <begin position="57"/>
        <end position="74"/>
    </location>
</feature>
<evidence type="ECO:0000256" key="1">
    <source>
        <dbReference type="SAM" id="MobiDB-lite"/>
    </source>
</evidence>
<evidence type="ECO:0000256" key="2">
    <source>
        <dbReference type="SAM" id="Phobius"/>
    </source>
</evidence>
<evidence type="ECO:0000313" key="3">
    <source>
        <dbReference type="EMBL" id="RBL90455.1"/>
    </source>
</evidence>
<keyword evidence="2" id="KW-1133">Transmembrane helix</keyword>